<evidence type="ECO:0000313" key="2">
    <source>
        <dbReference type="EMBL" id="GMH15705.1"/>
    </source>
</evidence>
<protein>
    <submittedName>
        <fullName evidence="2">Uncharacterized protein</fullName>
    </submittedName>
</protein>
<feature type="region of interest" description="Disordered" evidence="1">
    <location>
        <begin position="39"/>
        <end position="89"/>
    </location>
</feature>
<keyword evidence="3" id="KW-1185">Reference proteome</keyword>
<sequence>MFQLLIIVKSDTLTWIEFPERSTSNTALTNVITMLSQKKLVDPPSNGMPPPPRSTSSLPPPPFKKHATALQRKSPLMPPPPSRSMVSPAATGCFSDSLHEESHATWFI</sequence>
<proteinExistence type="predicted"/>
<gene>
    <name evidence="2" type="ORF">Nepgr_017546</name>
</gene>
<dbReference type="EMBL" id="BSYO01000015">
    <property type="protein sequence ID" value="GMH15705.1"/>
    <property type="molecule type" value="Genomic_DNA"/>
</dbReference>
<dbReference type="Proteomes" id="UP001279734">
    <property type="component" value="Unassembled WGS sequence"/>
</dbReference>
<evidence type="ECO:0000313" key="3">
    <source>
        <dbReference type="Proteomes" id="UP001279734"/>
    </source>
</evidence>
<evidence type="ECO:0000256" key="1">
    <source>
        <dbReference type="SAM" id="MobiDB-lite"/>
    </source>
</evidence>
<dbReference type="AlphaFoldDB" id="A0AAD3XTG1"/>
<name>A0AAD3XTG1_NEPGR</name>
<feature type="compositionally biased region" description="Pro residues" evidence="1">
    <location>
        <begin position="46"/>
        <end position="62"/>
    </location>
</feature>
<reference evidence="2" key="1">
    <citation type="submission" date="2023-05" db="EMBL/GenBank/DDBJ databases">
        <title>Nepenthes gracilis genome sequencing.</title>
        <authorList>
            <person name="Fukushima K."/>
        </authorList>
    </citation>
    <scope>NUCLEOTIDE SEQUENCE</scope>
    <source>
        <strain evidence="2">SING2019-196</strain>
    </source>
</reference>
<comment type="caution">
    <text evidence="2">The sequence shown here is derived from an EMBL/GenBank/DDBJ whole genome shotgun (WGS) entry which is preliminary data.</text>
</comment>
<accession>A0AAD3XTG1</accession>
<organism evidence="2 3">
    <name type="scientific">Nepenthes gracilis</name>
    <name type="common">Slender pitcher plant</name>
    <dbReference type="NCBI Taxonomy" id="150966"/>
    <lineage>
        <taxon>Eukaryota</taxon>
        <taxon>Viridiplantae</taxon>
        <taxon>Streptophyta</taxon>
        <taxon>Embryophyta</taxon>
        <taxon>Tracheophyta</taxon>
        <taxon>Spermatophyta</taxon>
        <taxon>Magnoliopsida</taxon>
        <taxon>eudicotyledons</taxon>
        <taxon>Gunneridae</taxon>
        <taxon>Pentapetalae</taxon>
        <taxon>Caryophyllales</taxon>
        <taxon>Nepenthaceae</taxon>
        <taxon>Nepenthes</taxon>
    </lineage>
</organism>